<organism evidence="1 2">
    <name type="scientific">Shewanella electrica</name>
    <dbReference type="NCBI Taxonomy" id="515560"/>
    <lineage>
        <taxon>Bacteria</taxon>
        <taxon>Pseudomonadati</taxon>
        <taxon>Pseudomonadota</taxon>
        <taxon>Gammaproteobacteria</taxon>
        <taxon>Alteromonadales</taxon>
        <taxon>Shewanellaceae</taxon>
        <taxon>Shewanella</taxon>
    </lineage>
</organism>
<comment type="caution">
    <text evidence="1">The sequence shown here is derived from an EMBL/GenBank/DDBJ whole genome shotgun (WGS) entry which is preliminary data.</text>
</comment>
<dbReference type="Gene3D" id="1.10.10.10">
    <property type="entry name" value="Winged helix-like DNA-binding domain superfamily/Winged helix DNA-binding domain"/>
    <property type="match status" value="1"/>
</dbReference>
<dbReference type="RefSeq" id="WP_238898613.1">
    <property type="nucleotide sequence ID" value="NZ_JAKOGG010000251.1"/>
</dbReference>
<proteinExistence type="predicted"/>
<reference evidence="1 2" key="1">
    <citation type="submission" date="2022-02" db="EMBL/GenBank/DDBJ databases">
        <authorList>
            <person name="Zhuang L."/>
        </authorList>
    </citation>
    <scope>NUCLEOTIDE SEQUENCE [LARGE SCALE GENOMIC DNA]</scope>
    <source>
        <strain evidence="1 2">C32</strain>
    </source>
</reference>
<keyword evidence="2" id="KW-1185">Reference proteome</keyword>
<evidence type="ECO:0000313" key="2">
    <source>
        <dbReference type="Proteomes" id="UP001201549"/>
    </source>
</evidence>
<evidence type="ECO:0008006" key="3">
    <source>
        <dbReference type="Google" id="ProtNLM"/>
    </source>
</evidence>
<name>A0ABT2FR36_9GAMM</name>
<evidence type="ECO:0000313" key="1">
    <source>
        <dbReference type="EMBL" id="MCS4558813.1"/>
    </source>
</evidence>
<dbReference type="InterPro" id="IPR036388">
    <property type="entry name" value="WH-like_DNA-bd_sf"/>
</dbReference>
<reference evidence="2" key="2">
    <citation type="submission" date="2023-07" db="EMBL/GenBank/DDBJ databases">
        <title>Shewanella mangrovi sp. nov., an acetaldehyde- degrading bacterium isolated from mangrove sediment.</title>
        <authorList>
            <person name="Liu Y."/>
        </authorList>
    </citation>
    <scope>NUCLEOTIDE SEQUENCE [LARGE SCALE GENOMIC DNA]</scope>
    <source>
        <strain evidence="2">C32</strain>
    </source>
</reference>
<dbReference type="Proteomes" id="UP001201549">
    <property type="component" value="Unassembled WGS sequence"/>
</dbReference>
<accession>A0ABT2FR36</accession>
<protein>
    <recommendedName>
        <fullName evidence="3">Transposase</fullName>
    </recommendedName>
</protein>
<sequence>MPRKRPKASILRQTAGELRTRCQRLFEFGDLDELRGLTPAEDEQLVQHRTVGANHQLASI</sequence>
<dbReference type="EMBL" id="JAKOGG010000251">
    <property type="protein sequence ID" value="MCS4558813.1"/>
    <property type="molecule type" value="Genomic_DNA"/>
</dbReference>
<gene>
    <name evidence="1" type="ORF">L9G74_20550</name>
</gene>